<dbReference type="EMBL" id="PP511520">
    <property type="protein sequence ID" value="XCD04945.1"/>
    <property type="molecule type" value="Genomic_DNA"/>
</dbReference>
<proteinExistence type="predicted"/>
<organism evidence="1">
    <name type="scientific">Dulem virus 41</name>
    <dbReference type="NCBI Taxonomy" id="3145759"/>
    <lineage>
        <taxon>Viruses</taxon>
        <taxon>Duplodnaviria</taxon>
        <taxon>Heunggongvirae</taxon>
        <taxon>Uroviricota</taxon>
        <taxon>Caudoviricetes</taxon>
    </lineage>
</organism>
<sequence>MKVVTIEIPDDSELIKDSYFPIRDNGPSVCRVFQIFIKQS</sequence>
<accession>A0AAU8AZ94</accession>
<reference evidence="1" key="1">
    <citation type="submission" date="2024-03" db="EMBL/GenBank/DDBJ databases">
        <title>Diverse circular DNA viruses in blood, oral, and fecal samples of captive lemurs.</title>
        <authorList>
            <person name="Paietta E.N."/>
            <person name="Kraberger S."/>
            <person name="Lund M.C."/>
            <person name="Custer J.M."/>
            <person name="Vargas K.M."/>
            <person name="Ehmke E.E."/>
            <person name="Yoder A.D."/>
            <person name="Varsani A."/>
        </authorList>
    </citation>
    <scope>NUCLEOTIDE SEQUENCE</scope>
    <source>
        <strain evidence="1">Duke_24FS_1</strain>
    </source>
</reference>
<protein>
    <submittedName>
        <fullName evidence="1">Uncharacterized protein</fullName>
    </submittedName>
</protein>
<name>A0AAU8AZ94_9CAUD</name>
<evidence type="ECO:0000313" key="1">
    <source>
        <dbReference type="EMBL" id="XCD04945.1"/>
    </source>
</evidence>